<dbReference type="CDD" id="cd06257">
    <property type="entry name" value="DnaJ"/>
    <property type="match status" value="1"/>
</dbReference>
<dbReference type="SMART" id="SM00271">
    <property type="entry name" value="DnaJ"/>
    <property type="match status" value="1"/>
</dbReference>
<feature type="domain" description="J" evidence="2">
    <location>
        <begin position="451"/>
        <end position="512"/>
    </location>
</feature>
<feature type="compositionally biased region" description="Acidic residues" evidence="1">
    <location>
        <begin position="439"/>
        <end position="448"/>
    </location>
</feature>
<feature type="compositionally biased region" description="Basic and acidic residues" evidence="1">
    <location>
        <begin position="424"/>
        <end position="438"/>
    </location>
</feature>
<dbReference type="InterPro" id="IPR036869">
    <property type="entry name" value="J_dom_sf"/>
</dbReference>
<feature type="region of interest" description="Disordered" evidence="1">
    <location>
        <begin position="56"/>
        <end position="124"/>
    </location>
</feature>
<dbReference type="Pfam" id="PF00226">
    <property type="entry name" value="DnaJ"/>
    <property type="match status" value="1"/>
</dbReference>
<dbReference type="SUPFAM" id="SSF46565">
    <property type="entry name" value="Chaperone J-domain"/>
    <property type="match status" value="1"/>
</dbReference>
<dbReference type="PANTHER" id="PTHR44200">
    <property type="entry name" value="DNAJ HOMOLOG SUBFAMILY C MEMBER 7"/>
    <property type="match status" value="1"/>
</dbReference>
<proteinExistence type="predicted"/>
<protein>
    <recommendedName>
        <fullName evidence="2">J domain-containing protein</fullName>
    </recommendedName>
</protein>
<name>A0A830HNT7_9CHLO</name>
<organism evidence="3 4">
    <name type="scientific">Pycnococcus provasolii</name>
    <dbReference type="NCBI Taxonomy" id="41880"/>
    <lineage>
        <taxon>Eukaryota</taxon>
        <taxon>Viridiplantae</taxon>
        <taxon>Chlorophyta</taxon>
        <taxon>Pseudoscourfieldiophyceae</taxon>
        <taxon>Pseudoscourfieldiales</taxon>
        <taxon>Pycnococcaceae</taxon>
        <taxon>Pycnococcus</taxon>
    </lineage>
</organism>
<feature type="compositionally biased region" description="Polar residues" evidence="1">
    <location>
        <begin position="98"/>
        <end position="107"/>
    </location>
</feature>
<dbReference type="Gene3D" id="1.25.40.10">
    <property type="entry name" value="Tetratricopeptide repeat domain"/>
    <property type="match status" value="1"/>
</dbReference>
<keyword evidence="4" id="KW-1185">Reference proteome</keyword>
<evidence type="ECO:0000313" key="4">
    <source>
        <dbReference type="Proteomes" id="UP000660262"/>
    </source>
</evidence>
<feature type="region of interest" description="Disordered" evidence="1">
    <location>
        <begin position="423"/>
        <end position="454"/>
    </location>
</feature>
<dbReference type="Proteomes" id="UP000660262">
    <property type="component" value="Unassembled WGS sequence"/>
</dbReference>
<evidence type="ECO:0000259" key="2">
    <source>
        <dbReference type="PROSITE" id="PS50076"/>
    </source>
</evidence>
<evidence type="ECO:0000313" key="3">
    <source>
        <dbReference type="EMBL" id="GHP08834.1"/>
    </source>
</evidence>
<dbReference type="PROSITE" id="PS50076">
    <property type="entry name" value="DNAJ_2"/>
    <property type="match status" value="1"/>
</dbReference>
<reference evidence="3" key="1">
    <citation type="submission" date="2020-10" db="EMBL/GenBank/DDBJ databases">
        <title>Unveiling of a novel bifunctional photoreceptor, Dualchrome1, isolated from a cosmopolitan green alga.</title>
        <authorList>
            <person name="Suzuki S."/>
            <person name="Kawachi M."/>
        </authorList>
    </citation>
    <scope>NUCLEOTIDE SEQUENCE</scope>
    <source>
        <strain evidence="3">NIES 2893</strain>
    </source>
</reference>
<dbReference type="Gene3D" id="1.10.287.110">
    <property type="entry name" value="DnaJ domain"/>
    <property type="match status" value="1"/>
</dbReference>
<gene>
    <name evidence="3" type="ORF">PPROV_000757100</name>
</gene>
<dbReference type="AlphaFoldDB" id="A0A830HNT7"/>
<dbReference type="EMBL" id="BNJQ01000022">
    <property type="protein sequence ID" value="GHP08834.1"/>
    <property type="molecule type" value="Genomic_DNA"/>
</dbReference>
<dbReference type="InterPro" id="IPR011990">
    <property type="entry name" value="TPR-like_helical_dom_sf"/>
</dbReference>
<dbReference type="InterPro" id="IPR001623">
    <property type="entry name" value="DnaJ_domain"/>
</dbReference>
<evidence type="ECO:0000256" key="1">
    <source>
        <dbReference type="SAM" id="MobiDB-lite"/>
    </source>
</evidence>
<dbReference type="OrthoDB" id="10250354at2759"/>
<dbReference type="PANTHER" id="PTHR44200:SF1">
    <property type="entry name" value="DNAJ HOMOLOG SUBFAMILY C MEMBER 7"/>
    <property type="match status" value="1"/>
</dbReference>
<accession>A0A830HNT7</accession>
<dbReference type="PRINTS" id="PR00625">
    <property type="entry name" value="JDOMAIN"/>
</dbReference>
<dbReference type="InterPro" id="IPR052758">
    <property type="entry name" value="SRC_co-chaperone"/>
</dbReference>
<comment type="caution">
    <text evidence="3">The sequence shown here is derived from an EMBL/GenBank/DDBJ whole genome shotgun (WGS) entry which is preliminary data.</text>
</comment>
<sequence>MNFISGIPFLFFSVSVWDFWDFWDFPILFCLYSSLMPGPPAFLGVSAPPVTAAAAAAVETHSHSHSHSHSAPSGLEHDRGGPTSPSSQKHVNEKTSHQIDSNAVQQSSKDKTHKNKVRQPPEQACFENAIRRACDALNVVRDDDDSGDDDGAGSTMRVPTIVNRAGAGDAIAAAREALDIVPASRSAAALMSYALWVEGRDDVALKLARRVVLASAAAEADPPPLALAVVVECTLALGDAEWLANNNEAARALYDEANEAATCTDLRPANRIRRADALSRASTCAAAAAAAGQHDAALTELETALLIETEQSGGGGDEGQQDAAFAWFLRARPSMTAALHARRAESLQALLRWDEASAEMDMAIAAARSVAQRTGLLERRRALRALRGDTAGAAADVETLLQIGAMGTGRAAHIALAAEGEAELEARRFGPGTQKRDDNDDDDDDDDGMAQPWHVLGVPEGASAAQVRTAFRKLALELHPDKRRDDGSGADAKAAEARFQQVLDAYHKLCSS</sequence>